<evidence type="ECO:0000256" key="5">
    <source>
        <dbReference type="SAM" id="SignalP"/>
    </source>
</evidence>
<evidence type="ECO:0000256" key="4">
    <source>
        <dbReference type="SAM" id="Phobius"/>
    </source>
</evidence>
<feature type="transmembrane region" description="Helical" evidence="4">
    <location>
        <begin position="48"/>
        <end position="71"/>
    </location>
</feature>
<keyword evidence="1" id="KW-0677">Repeat</keyword>
<dbReference type="AlphaFoldDB" id="A0AAD7FCX9"/>
<dbReference type="PANTHER" id="PTHR12064:SF97">
    <property type="entry name" value="METAL TRANSPORTER CNNM-5"/>
    <property type="match status" value="1"/>
</dbReference>
<dbReference type="Proteomes" id="UP001221142">
    <property type="component" value="Unassembled WGS sequence"/>
</dbReference>
<dbReference type="GO" id="GO:0030026">
    <property type="term" value="P:intracellular manganese ion homeostasis"/>
    <property type="evidence" value="ECO:0007669"/>
    <property type="project" value="TreeGrafter"/>
</dbReference>
<protein>
    <submittedName>
        <fullName evidence="8">Hemolysin</fullName>
    </submittedName>
</protein>
<name>A0AAD7FCX9_9AGAR</name>
<dbReference type="PROSITE" id="PS51846">
    <property type="entry name" value="CNNM"/>
    <property type="match status" value="1"/>
</dbReference>
<dbReference type="GO" id="GO:0010960">
    <property type="term" value="P:magnesium ion homeostasis"/>
    <property type="evidence" value="ECO:0007669"/>
    <property type="project" value="InterPro"/>
</dbReference>
<sequence>MRSYLSLLLFLCTAAVASPILDLQLQISTTTEHAQKPELWSPVFWQKIGISMVLVLLGGLFAGLTLALMGLNELYLRVLATSSQNPSERSNASKVLALLEKGRHWVLVARILLAAIINESLPIFLDSAIGGGFAAVVLSAAAIAASVRYGLTIGSLCAPFVLILMYLLAPIAYPIAALLDRVLGAHGVHTYNKAELKTLLQFHTSSGRKEGPLRDDEMSILSGVLELGAKQVGEIMTPMRDVVTIAADALLDDELIEIMIRTGYSRFPVHEKGNPQVFVGLLLVKKLLRYDPALRLPVSHFPLSILPEAPPSIDCFQALDYFQTGRAHLLLVSRTPGMAGGALGVEILSEEIVDETDFYEDNVSKQQATRLMAKAGVMQGIVEKRRCATATERTCLIQFDSDAEAASVLGSGGNLGYGSIGVTR</sequence>
<evidence type="ECO:0000313" key="8">
    <source>
        <dbReference type="EMBL" id="KAJ7616481.1"/>
    </source>
</evidence>
<proteinExistence type="predicted"/>
<evidence type="ECO:0000313" key="9">
    <source>
        <dbReference type="Proteomes" id="UP001221142"/>
    </source>
</evidence>
<dbReference type="Gene3D" id="3.10.580.10">
    <property type="entry name" value="CBS-domain"/>
    <property type="match status" value="1"/>
</dbReference>
<dbReference type="InterPro" id="IPR000644">
    <property type="entry name" value="CBS_dom"/>
</dbReference>
<dbReference type="InterPro" id="IPR002550">
    <property type="entry name" value="CNNM"/>
</dbReference>
<evidence type="ECO:0000256" key="3">
    <source>
        <dbReference type="PROSITE-ProRule" id="PRU01193"/>
    </source>
</evidence>
<feature type="chain" id="PRO_5042279181" evidence="5">
    <location>
        <begin position="18"/>
        <end position="424"/>
    </location>
</feature>
<dbReference type="PANTHER" id="PTHR12064">
    <property type="entry name" value="METAL TRANSPORTER CNNM"/>
    <property type="match status" value="1"/>
</dbReference>
<dbReference type="SUPFAM" id="SSF54631">
    <property type="entry name" value="CBS-domain pair"/>
    <property type="match status" value="1"/>
</dbReference>
<dbReference type="Pfam" id="PF00571">
    <property type="entry name" value="CBS"/>
    <property type="match status" value="1"/>
</dbReference>
<feature type="domain" description="CBS" evidence="6">
    <location>
        <begin position="236"/>
        <end position="298"/>
    </location>
</feature>
<keyword evidence="2" id="KW-0129">CBS domain</keyword>
<dbReference type="PROSITE" id="PS51371">
    <property type="entry name" value="CBS"/>
    <property type="match status" value="1"/>
</dbReference>
<dbReference type="EMBL" id="JARKIF010000022">
    <property type="protein sequence ID" value="KAJ7616481.1"/>
    <property type="molecule type" value="Genomic_DNA"/>
</dbReference>
<evidence type="ECO:0000259" key="7">
    <source>
        <dbReference type="PROSITE" id="PS51846"/>
    </source>
</evidence>
<feature type="transmembrane region" description="Helical" evidence="4">
    <location>
        <begin position="131"/>
        <end position="151"/>
    </location>
</feature>
<dbReference type="Pfam" id="PF01595">
    <property type="entry name" value="CNNM"/>
    <property type="match status" value="1"/>
</dbReference>
<feature type="transmembrane region" description="Helical" evidence="4">
    <location>
        <begin position="104"/>
        <end position="125"/>
    </location>
</feature>
<dbReference type="GO" id="GO:0016020">
    <property type="term" value="C:membrane"/>
    <property type="evidence" value="ECO:0007669"/>
    <property type="project" value="UniProtKB-UniRule"/>
</dbReference>
<evidence type="ECO:0000259" key="6">
    <source>
        <dbReference type="PROSITE" id="PS51371"/>
    </source>
</evidence>
<feature type="domain" description="CNNM transmembrane" evidence="7">
    <location>
        <begin position="40"/>
        <end position="217"/>
    </location>
</feature>
<evidence type="ECO:0000256" key="1">
    <source>
        <dbReference type="ARBA" id="ARBA00022737"/>
    </source>
</evidence>
<gene>
    <name evidence="8" type="ORF">FB45DRAFT_1105660</name>
</gene>
<evidence type="ECO:0000256" key="2">
    <source>
        <dbReference type="PROSITE-ProRule" id="PRU00703"/>
    </source>
</evidence>
<reference evidence="8" key="1">
    <citation type="submission" date="2023-03" db="EMBL/GenBank/DDBJ databases">
        <title>Massive genome expansion in bonnet fungi (Mycena s.s.) driven by repeated elements and novel gene families across ecological guilds.</title>
        <authorList>
            <consortium name="Lawrence Berkeley National Laboratory"/>
            <person name="Harder C.B."/>
            <person name="Miyauchi S."/>
            <person name="Viragh M."/>
            <person name="Kuo A."/>
            <person name="Thoen E."/>
            <person name="Andreopoulos B."/>
            <person name="Lu D."/>
            <person name="Skrede I."/>
            <person name="Drula E."/>
            <person name="Henrissat B."/>
            <person name="Morin E."/>
            <person name="Kohler A."/>
            <person name="Barry K."/>
            <person name="LaButti K."/>
            <person name="Morin E."/>
            <person name="Salamov A."/>
            <person name="Lipzen A."/>
            <person name="Mereny Z."/>
            <person name="Hegedus B."/>
            <person name="Baldrian P."/>
            <person name="Stursova M."/>
            <person name="Weitz H."/>
            <person name="Taylor A."/>
            <person name="Grigoriev I.V."/>
            <person name="Nagy L.G."/>
            <person name="Martin F."/>
            <person name="Kauserud H."/>
        </authorList>
    </citation>
    <scope>NUCLEOTIDE SEQUENCE</scope>
    <source>
        <strain evidence="8">9284</strain>
    </source>
</reference>
<comment type="caution">
    <text evidence="8">The sequence shown here is derived from an EMBL/GenBank/DDBJ whole genome shotgun (WGS) entry which is preliminary data.</text>
</comment>
<keyword evidence="3 4" id="KW-0472">Membrane</keyword>
<accession>A0AAD7FCX9</accession>
<organism evidence="8 9">
    <name type="scientific">Roridomyces roridus</name>
    <dbReference type="NCBI Taxonomy" id="1738132"/>
    <lineage>
        <taxon>Eukaryota</taxon>
        <taxon>Fungi</taxon>
        <taxon>Dikarya</taxon>
        <taxon>Basidiomycota</taxon>
        <taxon>Agaricomycotina</taxon>
        <taxon>Agaricomycetes</taxon>
        <taxon>Agaricomycetidae</taxon>
        <taxon>Agaricales</taxon>
        <taxon>Marasmiineae</taxon>
        <taxon>Mycenaceae</taxon>
        <taxon>Roridomyces</taxon>
    </lineage>
</organism>
<feature type="transmembrane region" description="Helical" evidence="4">
    <location>
        <begin position="158"/>
        <end position="179"/>
    </location>
</feature>
<keyword evidence="3 4" id="KW-1133">Transmembrane helix</keyword>
<dbReference type="InterPro" id="IPR046342">
    <property type="entry name" value="CBS_dom_sf"/>
</dbReference>
<feature type="signal peptide" evidence="5">
    <location>
        <begin position="1"/>
        <end position="17"/>
    </location>
</feature>
<keyword evidence="9" id="KW-1185">Reference proteome</keyword>
<dbReference type="GO" id="GO:0005737">
    <property type="term" value="C:cytoplasm"/>
    <property type="evidence" value="ECO:0007669"/>
    <property type="project" value="TreeGrafter"/>
</dbReference>
<dbReference type="InterPro" id="IPR045095">
    <property type="entry name" value="ACDP"/>
</dbReference>
<keyword evidence="5" id="KW-0732">Signal</keyword>
<keyword evidence="3 4" id="KW-0812">Transmembrane</keyword>